<evidence type="ECO:0000256" key="4">
    <source>
        <dbReference type="ARBA" id="ARBA00022771"/>
    </source>
</evidence>
<dbReference type="STRING" id="1448320.A0A319CUE9"/>
<dbReference type="AlphaFoldDB" id="A0A319CUE9"/>
<name>A0A319CUE9_9EURO</name>
<feature type="region of interest" description="Disordered" evidence="15">
    <location>
        <begin position="1"/>
        <end position="35"/>
    </location>
</feature>
<dbReference type="InterPro" id="IPR013087">
    <property type="entry name" value="Znf_C2H2_type"/>
</dbReference>
<evidence type="ECO:0000256" key="5">
    <source>
        <dbReference type="ARBA" id="ARBA00022833"/>
    </source>
</evidence>
<protein>
    <recommendedName>
        <fullName evidence="13">C2H2 type master regulator of conidiophore development brlA</fullName>
    </recommendedName>
</protein>
<evidence type="ECO:0000256" key="6">
    <source>
        <dbReference type="ARBA" id="ARBA00022969"/>
    </source>
</evidence>
<dbReference type="GO" id="GO:0005634">
    <property type="term" value="C:nucleus"/>
    <property type="evidence" value="ECO:0007669"/>
    <property type="project" value="UniProtKB-SubCell"/>
</dbReference>
<feature type="compositionally biased region" description="Basic and acidic residues" evidence="15">
    <location>
        <begin position="429"/>
        <end position="445"/>
    </location>
</feature>
<dbReference type="PANTHER" id="PTHR47427">
    <property type="entry name" value="PROTEIN STE12"/>
    <property type="match status" value="1"/>
</dbReference>
<evidence type="ECO:0000259" key="16">
    <source>
        <dbReference type="PROSITE" id="PS50157"/>
    </source>
</evidence>
<dbReference type="PROSITE" id="PS50157">
    <property type="entry name" value="ZINC_FINGER_C2H2_2"/>
    <property type="match status" value="2"/>
</dbReference>
<dbReference type="GO" id="GO:2000220">
    <property type="term" value="P:regulation of pseudohyphal growth"/>
    <property type="evidence" value="ECO:0007669"/>
    <property type="project" value="TreeGrafter"/>
</dbReference>
<keyword evidence="6" id="KW-0749">Sporulation</keyword>
<keyword evidence="12" id="KW-0183">Conidiation</keyword>
<evidence type="ECO:0000256" key="12">
    <source>
        <dbReference type="ARBA" id="ARBA00023321"/>
    </source>
</evidence>
<evidence type="ECO:0000256" key="8">
    <source>
        <dbReference type="ARBA" id="ARBA00023125"/>
    </source>
</evidence>
<evidence type="ECO:0000256" key="9">
    <source>
        <dbReference type="ARBA" id="ARBA00023159"/>
    </source>
</evidence>
<feature type="region of interest" description="Disordered" evidence="15">
    <location>
        <begin position="259"/>
        <end position="279"/>
    </location>
</feature>
<feature type="compositionally biased region" description="Polar residues" evidence="15">
    <location>
        <begin position="261"/>
        <end position="279"/>
    </location>
</feature>
<dbReference type="Gene3D" id="3.30.160.60">
    <property type="entry name" value="Classic Zinc Finger"/>
    <property type="match status" value="2"/>
</dbReference>
<dbReference type="VEuPathDB" id="FungiDB:BO71DRAFT_454096"/>
<comment type="subcellular location">
    <subcellularLocation>
        <location evidence="1">Nucleus</location>
    </subcellularLocation>
</comment>
<accession>A0A319CUE9</accession>
<feature type="region of interest" description="Disordered" evidence="15">
    <location>
        <begin position="49"/>
        <end position="72"/>
    </location>
</feature>
<dbReference type="SUPFAM" id="SSF57667">
    <property type="entry name" value="beta-beta-alpha zinc fingers"/>
    <property type="match status" value="1"/>
</dbReference>
<dbReference type="GO" id="GO:0030435">
    <property type="term" value="P:sporulation resulting in formation of a cellular spore"/>
    <property type="evidence" value="ECO:0007669"/>
    <property type="project" value="UniProtKB-KW"/>
</dbReference>
<evidence type="ECO:0000256" key="13">
    <source>
        <dbReference type="ARBA" id="ARBA00044085"/>
    </source>
</evidence>
<dbReference type="GO" id="GO:0008270">
    <property type="term" value="F:zinc ion binding"/>
    <property type="evidence" value="ECO:0007669"/>
    <property type="project" value="UniProtKB-KW"/>
</dbReference>
<dbReference type="GO" id="GO:1990526">
    <property type="term" value="C:Ste12p-Dig1p-Dig2p complex"/>
    <property type="evidence" value="ECO:0007669"/>
    <property type="project" value="TreeGrafter"/>
</dbReference>
<dbReference type="OrthoDB" id="654211at2759"/>
<feature type="domain" description="C2H2-type" evidence="16">
    <location>
        <begin position="335"/>
        <end position="364"/>
    </location>
</feature>
<organism evidence="17 18">
    <name type="scientific">Aspergillus ellipticus CBS 707.79</name>
    <dbReference type="NCBI Taxonomy" id="1448320"/>
    <lineage>
        <taxon>Eukaryota</taxon>
        <taxon>Fungi</taxon>
        <taxon>Dikarya</taxon>
        <taxon>Ascomycota</taxon>
        <taxon>Pezizomycotina</taxon>
        <taxon>Eurotiomycetes</taxon>
        <taxon>Eurotiomycetidae</taxon>
        <taxon>Eurotiales</taxon>
        <taxon>Aspergillaceae</taxon>
        <taxon>Aspergillus</taxon>
        <taxon>Aspergillus subgen. Circumdati</taxon>
    </lineage>
</organism>
<keyword evidence="7" id="KW-0805">Transcription regulation</keyword>
<keyword evidence="11" id="KW-0539">Nucleus</keyword>
<dbReference type="InterPro" id="IPR052127">
    <property type="entry name" value="STE12_transcription_factor"/>
</dbReference>
<keyword evidence="8" id="KW-0238">DNA-binding</keyword>
<dbReference type="PANTHER" id="PTHR47427:SF1">
    <property type="entry name" value="PROTEIN STE12"/>
    <property type="match status" value="1"/>
</dbReference>
<keyword evidence="10" id="KW-0804">Transcription</keyword>
<dbReference type="EMBL" id="KZ826099">
    <property type="protein sequence ID" value="PYH88380.1"/>
    <property type="molecule type" value="Genomic_DNA"/>
</dbReference>
<keyword evidence="3" id="KW-0677">Repeat</keyword>
<dbReference type="GO" id="GO:0003700">
    <property type="term" value="F:DNA-binding transcription factor activity"/>
    <property type="evidence" value="ECO:0007669"/>
    <property type="project" value="TreeGrafter"/>
</dbReference>
<dbReference type="FunFam" id="3.30.160.60:FF:000845">
    <property type="entry name" value="C2H2 type conidiation transcription factor BrlA"/>
    <property type="match status" value="1"/>
</dbReference>
<evidence type="ECO:0000256" key="7">
    <source>
        <dbReference type="ARBA" id="ARBA00023015"/>
    </source>
</evidence>
<reference evidence="17 18" key="1">
    <citation type="submission" date="2018-02" db="EMBL/GenBank/DDBJ databases">
        <title>The genomes of Aspergillus section Nigri reveals drivers in fungal speciation.</title>
        <authorList>
            <consortium name="DOE Joint Genome Institute"/>
            <person name="Vesth T.C."/>
            <person name="Nybo J."/>
            <person name="Theobald S."/>
            <person name="Brandl J."/>
            <person name="Frisvad J.C."/>
            <person name="Nielsen K.F."/>
            <person name="Lyhne E.K."/>
            <person name="Kogle M.E."/>
            <person name="Kuo A."/>
            <person name="Riley R."/>
            <person name="Clum A."/>
            <person name="Nolan M."/>
            <person name="Lipzen A."/>
            <person name="Salamov A."/>
            <person name="Henrissat B."/>
            <person name="Wiebenga A."/>
            <person name="De vries R.P."/>
            <person name="Grigoriev I.V."/>
            <person name="Mortensen U.H."/>
            <person name="Andersen M.R."/>
            <person name="Baker S.E."/>
        </authorList>
    </citation>
    <scope>NUCLEOTIDE SEQUENCE [LARGE SCALE GENOMIC DNA]</scope>
    <source>
        <strain evidence="17 18">CBS 707.79</strain>
    </source>
</reference>
<feature type="domain" description="C2H2-type" evidence="16">
    <location>
        <begin position="365"/>
        <end position="395"/>
    </location>
</feature>
<gene>
    <name evidence="17" type="ORF">BO71DRAFT_454096</name>
</gene>
<evidence type="ECO:0000256" key="15">
    <source>
        <dbReference type="SAM" id="MobiDB-lite"/>
    </source>
</evidence>
<evidence type="ECO:0000313" key="17">
    <source>
        <dbReference type="EMBL" id="PYH88380.1"/>
    </source>
</evidence>
<feature type="region of interest" description="Disordered" evidence="15">
    <location>
        <begin position="402"/>
        <end position="445"/>
    </location>
</feature>
<evidence type="ECO:0000256" key="14">
    <source>
        <dbReference type="PROSITE-ProRule" id="PRU00042"/>
    </source>
</evidence>
<feature type="compositionally biased region" description="Low complexity" evidence="15">
    <location>
        <begin position="49"/>
        <end position="66"/>
    </location>
</feature>
<keyword evidence="18" id="KW-1185">Reference proteome</keyword>
<keyword evidence="4 14" id="KW-0863">Zinc-finger</keyword>
<keyword evidence="9" id="KW-0010">Activator</keyword>
<proteinExistence type="predicted"/>
<evidence type="ECO:0000256" key="10">
    <source>
        <dbReference type="ARBA" id="ARBA00023163"/>
    </source>
</evidence>
<evidence type="ECO:0000256" key="3">
    <source>
        <dbReference type="ARBA" id="ARBA00022737"/>
    </source>
</evidence>
<dbReference type="PROSITE" id="PS00028">
    <property type="entry name" value="ZINC_FINGER_C2H2_1"/>
    <property type="match status" value="2"/>
</dbReference>
<keyword evidence="5" id="KW-0862">Zinc</keyword>
<dbReference type="GO" id="GO:1990527">
    <property type="term" value="C:Tec1p-Ste12p-Dig1p complex"/>
    <property type="evidence" value="ECO:0007669"/>
    <property type="project" value="TreeGrafter"/>
</dbReference>
<evidence type="ECO:0000256" key="11">
    <source>
        <dbReference type="ARBA" id="ARBA00023242"/>
    </source>
</evidence>
<keyword evidence="2" id="KW-0479">Metal-binding</keyword>
<evidence type="ECO:0000313" key="18">
    <source>
        <dbReference type="Proteomes" id="UP000247810"/>
    </source>
</evidence>
<sequence>MASGCGKVEAPPAPLRKDCAIDDAEEMRSQGNMSDQLTIEVDCNSQCPSMGSSFSPSDSGTPTPTSVYSHGSLASPTWHEGMSFPNQPYGRHTGTNPMRSTFRLANMTSGDGMGMPYGNMEAQDRIPMNDFLSGYEDNVEPLWINPEGPKTYEPGVQGFQYPQAMHHYPTMARNDSFRQHHAPYLPESATNPCLSRPIFHQPERVPSSMSMSNMISWMAPGDSIAPQTIAPSQVAPVTPPPSYSEFPASLGPFKTHPPTTPVRSCSMGTASGTDTPMSRLSGSMDYLDDFGESPVYADGLSRVHRQPSRKVARKQSSKQSLSLENLPSIIKQVQFKCKEPGCKGRFKRQEHLKRHMKSHSKEKPHVCWVPACHRAFSRSDNLNAHYTKTHSKRGGRNRYVATLDENSPDYNPEFRGQLTADGRPLYNSKVEDAMYDTRDTSEEVL</sequence>
<evidence type="ECO:0000256" key="2">
    <source>
        <dbReference type="ARBA" id="ARBA00022723"/>
    </source>
</evidence>
<dbReference type="Proteomes" id="UP000247810">
    <property type="component" value="Unassembled WGS sequence"/>
</dbReference>
<dbReference type="SMART" id="SM00355">
    <property type="entry name" value="ZnF_C2H2"/>
    <property type="match status" value="2"/>
</dbReference>
<dbReference type="Pfam" id="PF00096">
    <property type="entry name" value="zf-C2H2"/>
    <property type="match status" value="1"/>
</dbReference>
<dbReference type="GO" id="GO:0003677">
    <property type="term" value="F:DNA binding"/>
    <property type="evidence" value="ECO:0007669"/>
    <property type="project" value="UniProtKB-KW"/>
</dbReference>
<evidence type="ECO:0000256" key="1">
    <source>
        <dbReference type="ARBA" id="ARBA00004123"/>
    </source>
</evidence>
<dbReference type="GO" id="GO:0048315">
    <property type="term" value="P:conidium formation"/>
    <property type="evidence" value="ECO:0007669"/>
    <property type="project" value="UniProtKB-KW"/>
</dbReference>
<dbReference type="InterPro" id="IPR036236">
    <property type="entry name" value="Znf_C2H2_sf"/>
</dbReference>